<accession>A0ABD5QET5</accession>
<feature type="domain" description="GAF" evidence="1">
    <location>
        <begin position="143"/>
        <end position="283"/>
    </location>
</feature>
<dbReference type="SMART" id="SM00065">
    <property type="entry name" value="GAF"/>
    <property type="match status" value="1"/>
</dbReference>
<reference evidence="2 3" key="1">
    <citation type="journal article" date="2019" name="Int. J. Syst. Evol. Microbiol.">
        <title>The Global Catalogue of Microorganisms (GCM) 10K type strain sequencing project: providing services to taxonomists for standard genome sequencing and annotation.</title>
        <authorList>
            <consortium name="The Broad Institute Genomics Platform"/>
            <consortium name="The Broad Institute Genome Sequencing Center for Infectious Disease"/>
            <person name="Wu L."/>
            <person name="Ma J."/>
        </authorList>
    </citation>
    <scope>NUCLEOTIDE SEQUENCE [LARGE SCALE GENOMIC DNA]</scope>
    <source>
        <strain evidence="2 3">CGMCC 1.15824</strain>
    </source>
</reference>
<dbReference type="NCBIfam" id="TIGR00229">
    <property type="entry name" value="sensory_box"/>
    <property type="match status" value="1"/>
</dbReference>
<dbReference type="Proteomes" id="UP001595925">
    <property type="component" value="Unassembled WGS sequence"/>
</dbReference>
<evidence type="ECO:0000259" key="1">
    <source>
        <dbReference type="SMART" id="SM00065"/>
    </source>
</evidence>
<dbReference type="InterPro" id="IPR029016">
    <property type="entry name" value="GAF-like_dom_sf"/>
</dbReference>
<organism evidence="2 3">
    <name type="scientific">Saliphagus infecundisoli</name>
    <dbReference type="NCBI Taxonomy" id="1849069"/>
    <lineage>
        <taxon>Archaea</taxon>
        <taxon>Methanobacteriati</taxon>
        <taxon>Methanobacteriota</taxon>
        <taxon>Stenosarchaea group</taxon>
        <taxon>Halobacteria</taxon>
        <taxon>Halobacteriales</taxon>
        <taxon>Natrialbaceae</taxon>
        <taxon>Saliphagus</taxon>
    </lineage>
</organism>
<sequence>MNDAPEAPPSVVEVIRDGVVVVGGDDRVRSVNAAVECAMGVDRGAVVGASLKRLLSAGEVAPREAAELHRAIEKLRDGGDPTEIELTYTDGEGRERVGIVRLTALGGGPAVAAIVRDVTERRDHERILASLHGVTRRLVRADDPREICAIAVHAGGDLLDLPISGVWLVDDDHGGLEPVAGTAGAHDEFGGLPRFAPGEGLVWDAFEAGELQLYGDLREVDGLYNPETRLRSEIIAPIGAHGVLMTGSFEAHAFDEADRDLLATLVENARAALDRADRDRLLRERADRIASQADRLETVAGALSTDVDRELEAIEAALAGTDGEPQVGERIDRIRELVADVGAVAGEATGVGRRERVELGAALETAVAESRADPDRIVVENGGSLRAAPGRLRSLLASVLNGALERAGGSEGIRAVRVGTVDGDERGFYVAADGEDGGTERRAWGADGLDLAVARAIADAHGWRLSVGEGRVSVRGVATLEP</sequence>
<proteinExistence type="predicted"/>
<dbReference type="SUPFAM" id="SSF55781">
    <property type="entry name" value="GAF domain-like"/>
    <property type="match status" value="1"/>
</dbReference>
<protein>
    <submittedName>
        <fullName evidence="2">GAF domain-containing protein</fullName>
    </submittedName>
</protein>
<gene>
    <name evidence="2" type="ORF">ACFPFO_11090</name>
</gene>
<evidence type="ECO:0000313" key="2">
    <source>
        <dbReference type="EMBL" id="MFC4988291.1"/>
    </source>
</evidence>
<dbReference type="InterPro" id="IPR003018">
    <property type="entry name" value="GAF"/>
</dbReference>
<name>A0ABD5QET5_9EURY</name>
<dbReference type="Pfam" id="PF13185">
    <property type="entry name" value="GAF_2"/>
    <property type="match status" value="1"/>
</dbReference>
<comment type="caution">
    <text evidence="2">The sequence shown here is derived from an EMBL/GenBank/DDBJ whole genome shotgun (WGS) entry which is preliminary data.</text>
</comment>
<dbReference type="AlphaFoldDB" id="A0ABD5QET5"/>
<dbReference type="RefSeq" id="WP_224827133.1">
    <property type="nucleotide sequence ID" value="NZ_JAIVEF010000001.1"/>
</dbReference>
<dbReference type="SUPFAM" id="SSF55785">
    <property type="entry name" value="PYP-like sensor domain (PAS domain)"/>
    <property type="match status" value="1"/>
</dbReference>
<dbReference type="InterPro" id="IPR013656">
    <property type="entry name" value="PAS_4"/>
</dbReference>
<evidence type="ECO:0000313" key="3">
    <source>
        <dbReference type="Proteomes" id="UP001595925"/>
    </source>
</evidence>
<dbReference type="InterPro" id="IPR000014">
    <property type="entry name" value="PAS"/>
</dbReference>
<dbReference type="Gene3D" id="3.30.450.20">
    <property type="entry name" value="PAS domain"/>
    <property type="match status" value="1"/>
</dbReference>
<dbReference type="Pfam" id="PF08448">
    <property type="entry name" value="PAS_4"/>
    <property type="match status" value="1"/>
</dbReference>
<dbReference type="EMBL" id="JBHSJG010000036">
    <property type="protein sequence ID" value="MFC4988291.1"/>
    <property type="molecule type" value="Genomic_DNA"/>
</dbReference>
<keyword evidence="3" id="KW-1185">Reference proteome</keyword>
<dbReference type="InterPro" id="IPR035965">
    <property type="entry name" value="PAS-like_dom_sf"/>
</dbReference>
<dbReference type="Gene3D" id="3.30.450.40">
    <property type="match status" value="1"/>
</dbReference>